<evidence type="ECO:0000256" key="6">
    <source>
        <dbReference type="SAM" id="SignalP"/>
    </source>
</evidence>
<dbReference type="Pfam" id="PF05383">
    <property type="entry name" value="La"/>
    <property type="match status" value="1"/>
</dbReference>
<dbReference type="Pfam" id="PF00112">
    <property type="entry name" value="Peptidase_C1"/>
    <property type="match status" value="1"/>
</dbReference>
<dbReference type="InterPro" id="IPR006630">
    <property type="entry name" value="La_HTH"/>
</dbReference>
<keyword evidence="3" id="KW-0865">Zymogen</keyword>
<keyword evidence="2 5" id="KW-0694">RNA-binding</keyword>
<organism evidence="8">
    <name type="scientific">Achlya hypogyna</name>
    <name type="common">Oomycete</name>
    <name type="synonym">Protoachlya hypogyna</name>
    <dbReference type="NCBI Taxonomy" id="1202772"/>
    <lineage>
        <taxon>Eukaryota</taxon>
        <taxon>Sar</taxon>
        <taxon>Stramenopiles</taxon>
        <taxon>Oomycota</taxon>
        <taxon>Saprolegniomycetes</taxon>
        <taxon>Saprolegniales</taxon>
        <taxon>Achlyaceae</taxon>
        <taxon>Achlya</taxon>
    </lineage>
</organism>
<dbReference type="PROSITE" id="PS00639">
    <property type="entry name" value="THIOL_PROTEASE_HIS"/>
    <property type="match status" value="1"/>
</dbReference>
<dbReference type="InterPro" id="IPR036388">
    <property type="entry name" value="WH-like_DNA-bd_sf"/>
</dbReference>
<name>A0A0A7CMX0_ACHHY</name>
<reference evidence="8" key="1">
    <citation type="journal article" date="2014" name="Genome Biol. Evol.">
        <title>The secreted proteins of Achlya hypogyna and Thraustotheca clavata identify the ancestral oomycete secretome and reveal gene acquisitions by horizontal gene transfer.</title>
        <authorList>
            <person name="Misner I."/>
            <person name="Blouin N."/>
            <person name="Leonard G."/>
            <person name="Richards T.A."/>
            <person name="Lane C.E."/>
        </authorList>
    </citation>
    <scope>NUCLEOTIDE SEQUENCE</scope>
    <source>
        <strain evidence="8">ATCC 48635</strain>
    </source>
</reference>
<comment type="similarity">
    <text evidence="1">Belongs to the peptidase C1 family.</text>
</comment>
<protein>
    <submittedName>
        <fullName evidence="8">Secreted protein</fullName>
    </submittedName>
</protein>
<dbReference type="PROSITE" id="PS00640">
    <property type="entry name" value="THIOL_PROTEASE_ASN"/>
    <property type="match status" value="1"/>
</dbReference>
<sequence length="671" mass="73570">MKIVVGTTALMMSMARAALDCHSLMQEDTCLAASCAWCKSAAVKSSCYDAAEAALLPPAIFQCATPPANHGCHFYNTKESCIASKEGDEPCYWCRSAAVKSTCYNETEAKRLPPAVFQCDKKSIVYAHGLTDLAAFIEPTPVVHAEAHSTSVADSPEPVQGDRPVDSLVQALASEPANHGCHFYNTEDACLKSKEGGAPCYWCKSAAVASTCYNETEAKQLPPAIFQCDKGPSLWQLTAVPATELGFRTLFQQWKVAFDVIYDSVATETTRFQAFVANAQLVAAHNRQVWRSYSLALNVFADTTWAEFQADYLGATPQNCSATHRSTVTAVGDVPDAIDWRRVDAVSPVKNQGKCGSCWTFSTTGCLESHNLLTHGKRVLLSEQNLVDCAQAFDNHGCNGGLPSHAFEYIKYNGGLDTGAAYPYHAKDETCKYDPANIGVTVVDVVNITSRDETQLRTAVGTVGPVSIAFQVSNDFRFYKDGVYDSTECKSGEADVNHAVLAVGYNTTVDGAKYWIVKNSWSDKWGIEGYFHIAQGKNMCGLADCASYPIVGFYANGTFISFSDTKATAEYAKSQIEFYLSADNLVRDTFLRQHMDVDGYVPLAFIGSFQAVYSVHRDYPTLLAAMKSSDVVELDEKNEKIRPRVWKQWLWPQADGQFGVPRYIKVEEDQA</sequence>
<dbReference type="SMART" id="SM00848">
    <property type="entry name" value="Inhibitor_I29"/>
    <property type="match status" value="1"/>
</dbReference>
<dbReference type="Pfam" id="PF08246">
    <property type="entry name" value="Inhibitor_I29"/>
    <property type="match status" value="1"/>
</dbReference>
<dbReference type="FunFam" id="3.90.70.10:FF:000039">
    <property type="entry name" value="Cysteine proteinase 2, putative"/>
    <property type="match status" value="1"/>
</dbReference>
<feature type="chain" id="PRO_5002037024" evidence="6">
    <location>
        <begin position="18"/>
        <end position="671"/>
    </location>
</feature>
<dbReference type="SUPFAM" id="SSF46785">
    <property type="entry name" value="Winged helix' DNA-binding domain"/>
    <property type="match status" value="1"/>
</dbReference>
<accession>A0A0A7CMX0</accession>
<evidence type="ECO:0000256" key="3">
    <source>
        <dbReference type="ARBA" id="ARBA00023145"/>
    </source>
</evidence>
<dbReference type="PROSITE" id="PS00139">
    <property type="entry name" value="THIOL_PROTEASE_CYS"/>
    <property type="match status" value="1"/>
</dbReference>
<dbReference type="InterPro" id="IPR013201">
    <property type="entry name" value="Prot_inhib_I29"/>
</dbReference>
<evidence type="ECO:0000256" key="1">
    <source>
        <dbReference type="ARBA" id="ARBA00008455"/>
    </source>
</evidence>
<dbReference type="GO" id="GO:0008234">
    <property type="term" value="F:cysteine-type peptidase activity"/>
    <property type="evidence" value="ECO:0007669"/>
    <property type="project" value="InterPro"/>
</dbReference>
<keyword evidence="4" id="KW-1015">Disulfide bond</keyword>
<evidence type="ECO:0000256" key="2">
    <source>
        <dbReference type="ARBA" id="ARBA00022884"/>
    </source>
</evidence>
<dbReference type="SMART" id="SM00645">
    <property type="entry name" value="Pept_C1"/>
    <property type="match status" value="1"/>
</dbReference>
<dbReference type="Gene3D" id="3.90.70.10">
    <property type="entry name" value="Cysteine proteinases"/>
    <property type="match status" value="1"/>
</dbReference>
<dbReference type="SUPFAM" id="SSF54001">
    <property type="entry name" value="Cysteine proteinases"/>
    <property type="match status" value="1"/>
</dbReference>
<dbReference type="CDD" id="cd07323">
    <property type="entry name" value="LAM"/>
    <property type="match status" value="1"/>
</dbReference>
<dbReference type="SMART" id="SM00715">
    <property type="entry name" value="LA"/>
    <property type="match status" value="1"/>
</dbReference>
<dbReference type="InterPro" id="IPR038765">
    <property type="entry name" value="Papain-like_cys_pep_sf"/>
</dbReference>
<feature type="signal peptide" evidence="6">
    <location>
        <begin position="1"/>
        <end position="17"/>
    </location>
</feature>
<dbReference type="InterPro" id="IPR036390">
    <property type="entry name" value="WH_DNA-bd_sf"/>
</dbReference>
<evidence type="ECO:0000256" key="4">
    <source>
        <dbReference type="ARBA" id="ARBA00023157"/>
    </source>
</evidence>
<dbReference type="InterPro" id="IPR013128">
    <property type="entry name" value="Peptidase_C1A"/>
</dbReference>
<dbReference type="InterPro" id="IPR025661">
    <property type="entry name" value="Pept_asp_AS"/>
</dbReference>
<dbReference type="PANTHER" id="PTHR12411">
    <property type="entry name" value="CYSTEINE PROTEASE FAMILY C1-RELATED"/>
    <property type="match status" value="1"/>
</dbReference>
<evidence type="ECO:0000313" key="8">
    <source>
        <dbReference type="EMBL" id="AIG55823.1"/>
    </source>
</evidence>
<evidence type="ECO:0000259" key="7">
    <source>
        <dbReference type="PROSITE" id="PS50961"/>
    </source>
</evidence>
<feature type="domain" description="HTH La-type RNA-binding" evidence="7">
    <location>
        <begin position="562"/>
        <end position="652"/>
    </location>
</feature>
<keyword evidence="6" id="KW-0732">Signal</keyword>
<dbReference type="InterPro" id="IPR000169">
    <property type="entry name" value="Pept_cys_AS"/>
</dbReference>
<dbReference type="InterPro" id="IPR000668">
    <property type="entry name" value="Peptidase_C1A_C"/>
</dbReference>
<dbReference type="PRINTS" id="PR00705">
    <property type="entry name" value="PAPAIN"/>
</dbReference>
<evidence type="ECO:0000256" key="5">
    <source>
        <dbReference type="PROSITE-ProRule" id="PRU00332"/>
    </source>
</evidence>
<dbReference type="PROSITE" id="PS50961">
    <property type="entry name" value="HTH_LA"/>
    <property type="match status" value="1"/>
</dbReference>
<dbReference type="InterPro" id="IPR039417">
    <property type="entry name" value="Peptidase_C1A_papain-like"/>
</dbReference>
<dbReference type="CDD" id="cd02248">
    <property type="entry name" value="Peptidase_C1A"/>
    <property type="match status" value="1"/>
</dbReference>
<dbReference type="Gene3D" id="1.10.10.10">
    <property type="entry name" value="Winged helix-like DNA-binding domain superfamily/Winged helix DNA-binding domain"/>
    <property type="match status" value="1"/>
</dbReference>
<proteinExistence type="inferred from homology"/>
<dbReference type="AlphaFoldDB" id="A0A0A7CMX0"/>
<dbReference type="GO" id="GO:0003723">
    <property type="term" value="F:RNA binding"/>
    <property type="evidence" value="ECO:0007669"/>
    <property type="project" value="UniProtKB-UniRule"/>
</dbReference>
<dbReference type="EMBL" id="KM038362">
    <property type="protein sequence ID" value="AIG55823.1"/>
    <property type="molecule type" value="Genomic_DNA"/>
</dbReference>
<dbReference type="GO" id="GO:0006508">
    <property type="term" value="P:proteolysis"/>
    <property type="evidence" value="ECO:0007669"/>
    <property type="project" value="InterPro"/>
</dbReference>
<dbReference type="InterPro" id="IPR025660">
    <property type="entry name" value="Pept_his_AS"/>
</dbReference>